<name>A0A804JFP0_MUSAM</name>
<dbReference type="Proteomes" id="UP000012960">
    <property type="component" value="Unplaced"/>
</dbReference>
<protein>
    <submittedName>
        <fullName evidence="1">(wild Malaysian banana) hypothetical protein</fullName>
    </submittedName>
</protein>
<sequence length="68" mass="7775">MNLGTSSQKMDYVYLGVLFPRQPCFRLHQTQGNGQSGYMLNVLFQPTIFLGQHSVSIYMENSWKDISA</sequence>
<dbReference type="InParanoid" id="A0A804JFP0"/>
<dbReference type="EnsemblPlants" id="Ma06_t13010.1">
    <property type="protein sequence ID" value="Ma06_p13010.1"/>
    <property type="gene ID" value="Ma06_g13010"/>
</dbReference>
<proteinExistence type="predicted"/>
<accession>A0A804JFP0</accession>
<dbReference type="AlphaFoldDB" id="A0A804JFP0"/>
<gene>
    <name evidence="1" type="ORF">GSMUA_159000.1</name>
</gene>
<evidence type="ECO:0000313" key="1">
    <source>
        <dbReference type="EMBL" id="CAG1846105.1"/>
    </source>
</evidence>
<reference evidence="2" key="2">
    <citation type="submission" date="2021-05" db="UniProtKB">
        <authorList>
            <consortium name="EnsemblPlants"/>
        </authorList>
    </citation>
    <scope>IDENTIFICATION</scope>
    <source>
        <strain evidence="2">subsp. malaccensis</strain>
    </source>
</reference>
<reference evidence="1" key="1">
    <citation type="submission" date="2021-03" db="EMBL/GenBank/DDBJ databases">
        <authorList>
            <consortium name="Genoscope - CEA"/>
            <person name="William W."/>
        </authorList>
    </citation>
    <scope>NUCLEOTIDE SEQUENCE</scope>
    <source>
        <strain evidence="1">Doubled-haploid Pahang</strain>
    </source>
</reference>
<dbReference type="Gramene" id="Ma06_t13010.1">
    <property type="protein sequence ID" value="Ma06_p13010.1"/>
    <property type="gene ID" value="Ma06_g13010"/>
</dbReference>
<keyword evidence="3" id="KW-1185">Reference proteome</keyword>
<organism evidence="2 3">
    <name type="scientific">Musa acuminata subsp. malaccensis</name>
    <name type="common">Wild banana</name>
    <name type="synonym">Musa malaccensis</name>
    <dbReference type="NCBI Taxonomy" id="214687"/>
    <lineage>
        <taxon>Eukaryota</taxon>
        <taxon>Viridiplantae</taxon>
        <taxon>Streptophyta</taxon>
        <taxon>Embryophyta</taxon>
        <taxon>Tracheophyta</taxon>
        <taxon>Spermatophyta</taxon>
        <taxon>Magnoliopsida</taxon>
        <taxon>Liliopsida</taxon>
        <taxon>Zingiberales</taxon>
        <taxon>Musaceae</taxon>
        <taxon>Musa</taxon>
    </lineage>
</organism>
<dbReference type="EMBL" id="HG996471">
    <property type="protein sequence ID" value="CAG1846105.1"/>
    <property type="molecule type" value="Genomic_DNA"/>
</dbReference>
<evidence type="ECO:0000313" key="2">
    <source>
        <dbReference type="EnsemblPlants" id="Ma06_p13010.1"/>
    </source>
</evidence>
<evidence type="ECO:0000313" key="3">
    <source>
        <dbReference type="Proteomes" id="UP000012960"/>
    </source>
</evidence>